<feature type="repeat" description="TPR" evidence="1">
    <location>
        <begin position="503"/>
        <end position="536"/>
    </location>
</feature>
<dbReference type="Proteomes" id="UP000815846">
    <property type="component" value="Unassembled WGS sequence"/>
</dbReference>
<proteinExistence type="predicted"/>
<dbReference type="InterPro" id="IPR014266">
    <property type="entry name" value="PEP-CTERM_TPR_PrsT"/>
</dbReference>
<evidence type="ECO:0000313" key="4">
    <source>
        <dbReference type="Proteomes" id="UP000815846"/>
    </source>
</evidence>
<comment type="caution">
    <text evidence="3">The sequence shown here is derived from an EMBL/GenBank/DDBJ whole genome shotgun (WGS) entry which is preliminary data.</text>
</comment>
<accession>A0ABY3MZB8</accession>
<dbReference type="Pfam" id="PF13181">
    <property type="entry name" value="TPR_8"/>
    <property type="match status" value="2"/>
</dbReference>
<feature type="chain" id="PRO_5046367734" evidence="2">
    <location>
        <begin position="19"/>
        <end position="936"/>
    </location>
</feature>
<dbReference type="PROSITE" id="PS51257">
    <property type="entry name" value="PROKAR_LIPOPROTEIN"/>
    <property type="match status" value="1"/>
</dbReference>
<evidence type="ECO:0000256" key="1">
    <source>
        <dbReference type="PROSITE-ProRule" id="PRU00339"/>
    </source>
</evidence>
<reference evidence="3 4" key="1">
    <citation type="submission" date="2019-08" db="EMBL/GenBank/DDBJ databases">
        <title>Microbe sample from Colwellia echini.</title>
        <authorList>
            <person name="Christiansen L."/>
            <person name="Pathiraja D."/>
            <person name="Schultz-Johansen M."/>
            <person name="Choi I.-G."/>
            <person name="Stougaard P."/>
        </authorList>
    </citation>
    <scope>NUCLEOTIDE SEQUENCE [LARGE SCALE GENOMIC DNA]</scope>
    <source>
        <strain evidence="3 4">A3</strain>
    </source>
</reference>
<dbReference type="NCBIfam" id="TIGR02917">
    <property type="entry name" value="PEP_TPR_lipo"/>
    <property type="match status" value="1"/>
</dbReference>
<dbReference type="Gene3D" id="1.25.40.10">
    <property type="entry name" value="Tetratricopeptide repeat domain"/>
    <property type="match status" value="3"/>
</dbReference>
<keyword evidence="1" id="KW-0802">TPR repeat</keyword>
<feature type="repeat" description="TPR" evidence="1">
    <location>
        <begin position="196"/>
        <end position="229"/>
    </location>
</feature>
<dbReference type="InterPro" id="IPR011990">
    <property type="entry name" value="TPR-like_helical_dom_sf"/>
</dbReference>
<evidence type="ECO:0000313" key="3">
    <source>
        <dbReference type="EMBL" id="TYK66524.1"/>
    </source>
</evidence>
<dbReference type="PANTHER" id="PTHR12558:SF13">
    <property type="entry name" value="CELL DIVISION CYCLE PROTEIN 27 HOMOLOG"/>
    <property type="match status" value="1"/>
</dbReference>
<feature type="repeat" description="TPR" evidence="1">
    <location>
        <begin position="469"/>
        <end position="502"/>
    </location>
</feature>
<evidence type="ECO:0000256" key="2">
    <source>
        <dbReference type="SAM" id="SignalP"/>
    </source>
</evidence>
<protein>
    <submittedName>
        <fullName evidence="3">PEP-CTERM system TPR-repeat protein PrsT</fullName>
    </submittedName>
</protein>
<dbReference type="SUPFAM" id="SSF81901">
    <property type="entry name" value="HCP-like"/>
    <property type="match status" value="1"/>
</dbReference>
<keyword evidence="2" id="KW-0732">Signal</keyword>
<dbReference type="RefSeq" id="WP_101344605.1">
    <property type="nucleotide sequence ID" value="NZ_PJAI02000003.1"/>
</dbReference>
<dbReference type="PROSITE" id="PS50005">
    <property type="entry name" value="TPR"/>
    <property type="match status" value="4"/>
</dbReference>
<name>A0ABY3MZB8_9GAMM</name>
<dbReference type="EMBL" id="PJAI02000003">
    <property type="protein sequence ID" value="TYK66524.1"/>
    <property type="molecule type" value="Genomic_DNA"/>
</dbReference>
<organism evidence="3 4">
    <name type="scientific">Colwellia echini</name>
    <dbReference type="NCBI Taxonomy" id="1982103"/>
    <lineage>
        <taxon>Bacteria</taxon>
        <taxon>Pseudomonadati</taxon>
        <taxon>Pseudomonadota</taxon>
        <taxon>Gammaproteobacteria</taxon>
        <taxon>Alteromonadales</taxon>
        <taxon>Colwelliaceae</taxon>
        <taxon>Colwellia</taxon>
    </lineage>
</organism>
<feature type="signal peptide" evidence="2">
    <location>
        <begin position="1"/>
        <end position="18"/>
    </location>
</feature>
<dbReference type="Pfam" id="PF13414">
    <property type="entry name" value="TPR_11"/>
    <property type="match status" value="1"/>
</dbReference>
<dbReference type="SUPFAM" id="SSF48452">
    <property type="entry name" value="TPR-like"/>
    <property type="match status" value="3"/>
</dbReference>
<dbReference type="InterPro" id="IPR019734">
    <property type="entry name" value="TPR_rpt"/>
</dbReference>
<dbReference type="SMART" id="SM00028">
    <property type="entry name" value="TPR"/>
    <property type="match status" value="11"/>
</dbReference>
<sequence>MNKLLISSAIALALSVGACSEPQNTEQLLVSAQENIKKGEFATAIIDYKNAVRLSPQNADARLGLGNAYLNQGDYISAEKELERAVELGASFTQSAPLLAQVKTRLNKFDDVEKLVEASDDFNDTDYVVILTYAGISALANGQAQKAQDYLSQAALINREADFSKLANAYLLYSDKNFTGALESINNLLVTNNDFSEAILLQGYLYFALEKFDQASESFDRFISNYPQDYNVQFLQANTLIKAAKYEQANKLTNSLLSTFKKSPIPLQYKAQLKFQEENYLEAKEFANQALGYDENLFTAKMIAGVSSYKLNELEQAYDALIGFEDMLPAKHPINVILLSIKIKLGYTDDLATSVARLEALQNSESNTDLLQVTSLELMNTGDFANAQTLINKAAQIAPNSAQIKRQQGALLLSQGDLSGIESLEQALTLDPTLHETEFALGSQYIQNNEINKAQAIAEKWLASEQYQVSGNLLLGLISLREEKASEAEAYFNRALSLESNNVTALYGLASVYGYKKQTAEAILGYEKVLELNPNHYEAISRYNSLQAMQGDTASAISFLNALYEANKLNGYIHKNLVVGIALNLIRSQQLTDAIVLLESLKGENNLPTSYWSTLANTYALTKQFDKASATLAEGVRLNINSYILRAAYIAALARNNELPEALIAVKQANIDFPQDENFMSILAYLELATNDIKAAKKQLAAIKKEGFSNDLTVDLTAKVAMIDKDYQQAISLYNSIYQKSPTALNIINLSRALQFSNQGVQAEQVIENYLKENNDDNRVRMLLAELYQKNDSNGDKSTKIINTYKEAIFFQPDNVIALNNLAWQEYLTNDLVNAQQHIEQAIAIEPDALMLQESYGVILVANKQLPQAIKVLTAIQDKGSVDVTAKVALAEAYIATEQFEKAKILLTDLSAHKSEVNQRIAQLKQLVSMDNNVTE</sequence>
<dbReference type="PANTHER" id="PTHR12558">
    <property type="entry name" value="CELL DIVISION CYCLE 16,23,27"/>
    <property type="match status" value="1"/>
</dbReference>
<feature type="repeat" description="TPR" evidence="1">
    <location>
        <begin position="59"/>
        <end position="92"/>
    </location>
</feature>
<dbReference type="Pfam" id="PF14559">
    <property type="entry name" value="TPR_19"/>
    <property type="match status" value="1"/>
</dbReference>
<keyword evidence="4" id="KW-1185">Reference proteome</keyword>
<gene>
    <name evidence="3" type="primary">prsT</name>
    <name evidence="3" type="ORF">CWS31_004070</name>
</gene>
<dbReference type="Pfam" id="PF13174">
    <property type="entry name" value="TPR_6"/>
    <property type="match status" value="1"/>
</dbReference>